<protein>
    <recommendedName>
        <fullName evidence="4">Small auxin up regulated protein</fullName>
    </recommendedName>
</protein>
<proteinExistence type="inferred from homology"/>
<dbReference type="InterPro" id="IPR003676">
    <property type="entry name" value="SAUR_fam"/>
</dbReference>
<dbReference type="PANTHER" id="PTHR31374:SF151">
    <property type="match status" value="1"/>
</dbReference>
<comment type="similarity">
    <text evidence="1">Belongs to the ARG7 family.</text>
</comment>
<accession>A0A835EUX6</accession>
<keyword evidence="3" id="KW-1185">Reference proteome</keyword>
<name>A0A835EUX6_9POAL</name>
<evidence type="ECO:0000256" key="1">
    <source>
        <dbReference type="ARBA" id="ARBA00006974"/>
    </source>
</evidence>
<dbReference type="AlphaFoldDB" id="A0A835EUX6"/>
<dbReference type="EMBL" id="JACEFO010001732">
    <property type="protein sequence ID" value="KAF8715387.1"/>
    <property type="molecule type" value="Genomic_DNA"/>
</dbReference>
<sequence>MEKKATEKKGFLAKAIRQCRHLGRRRSPVAAPPGSFPVLVGPERERFVVRVENANHRLFMELLDEAEAEYGFPRTAAAAGEPLVLPCSAEKFRRVMAEVETDDDKEEEDDEVIVAARGGAVVDVDGSSAPRSPAWMFLAKWSGSGGYVKMMSPARRRRGAS</sequence>
<evidence type="ECO:0000313" key="3">
    <source>
        <dbReference type="Proteomes" id="UP000636709"/>
    </source>
</evidence>
<dbReference type="Proteomes" id="UP000636709">
    <property type="component" value="Unassembled WGS sequence"/>
</dbReference>
<dbReference type="Pfam" id="PF02519">
    <property type="entry name" value="Auxin_inducible"/>
    <property type="match status" value="1"/>
</dbReference>
<evidence type="ECO:0000313" key="2">
    <source>
        <dbReference type="EMBL" id="KAF8715387.1"/>
    </source>
</evidence>
<evidence type="ECO:0008006" key="4">
    <source>
        <dbReference type="Google" id="ProtNLM"/>
    </source>
</evidence>
<organism evidence="2 3">
    <name type="scientific">Digitaria exilis</name>
    <dbReference type="NCBI Taxonomy" id="1010633"/>
    <lineage>
        <taxon>Eukaryota</taxon>
        <taxon>Viridiplantae</taxon>
        <taxon>Streptophyta</taxon>
        <taxon>Embryophyta</taxon>
        <taxon>Tracheophyta</taxon>
        <taxon>Spermatophyta</taxon>
        <taxon>Magnoliopsida</taxon>
        <taxon>Liliopsida</taxon>
        <taxon>Poales</taxon>
        <taxon>Poaceae</taxon>
        <taxon>PACMAD clade</taxon>
        <taxon>Panicoideae</taxon>
        <taxon>Panicodae</taxon>
        <taxon>Paniceae</taxon>
        <taxon>Anthephorinae</taxon>
        <taxon>Digitaria</taxon>
    </lineage>
</organism>
<comment type="caution">
    <text evidence="2">The sequence shown here is derived from an EMBL/GenBank/DDBJ whole genome shotgun (WGS) entry which is preliminary data.</text>
</comment>
<reference evidence="2" key="1">
    <citation type="submission" date="2020-07" db="EMBL/GenBank/DDBJ databases">
        <title>Genome sequence and genetic diversity analysis of an under-domesticated orphan crop, white fonio (Digitaria exilis).</title>
        <authorList>
            <person name="Bennetzen J.L."/>
            <person name="Chen S."/>
            <person name="Ma X."/>
            <person name="Wang X."/>
            <person name="Yssel A.E.J."/>
            <person name="Chaluvadi S.R."/>
            <person name="Johnson M."/>
            <person name="Gangashetty P."/>
            <person name="Hamidou F."/>
            <person name="Sanogo M.D."/>
            <person name="Zwaenepoel A."/>
            <person name="Wallace J."/>
            <person name="Van De Peer Y."/>
            <person name="Van Deynze A."/>
        </authorList>
    </citation>
    <scope>NUCLEOTIDE SEQUENCE</scope>
    <source>
        <tissue evidence="2">Leaves</tissue>
    </source>
</reference>
<dbReference type="GO" id="GO:0009733">
    <property type="term" value="P:response to auxin"/>
    <property type="evidence" value="ECO:0007669"/>
    <property type="project" value="InterPro"/>
</dbReference>
<dbReference type="PANTHER" id="PTHR31374">
    <property type="entry name" value="AUXIN-INDUCED PROTEIN-LIKE-RELATED"/>
    <property type="match status" value="1"/>
</dbReference>
<dbReference type="OrthoDB" id="660486at2759"/>
<gene>
    <name evidence="2" type="ORF">HU200_027027</name>
</gene>